<dbReference type="InterPro" id="IPR050490">
    <property type="entry name" value="Bact_solute-bd_prot1"/>
</dbReference>
<dbReference type="AlphaFoldDB" id="A0A6J4V618"/>
<dbReference type="CDD" id="cd14748">
    <property type="entry name" value="PBP2_UgpB"/>
    <property type="match status" value="1"/>
</dbReference>
<reference evidence="3" key="1">
    <citation type="submission" date="2020-02" db="EMBL/GenBank/DDBJ databases">
        <authorList>
            <person name="Meier V. D."/>
        </authorList>
    </citation>
    <scope>NUCLEOTIDE SEQUENCE</scope>
    <source>
        <strain evidence="3">AVDCRST_MAG70</strain>
    </source>
</reference>
<dbReference type="InterPro" id="IPR006311">
    <property type="entry name" value="TAT_signal"/>
</dbReference>
<dbReference type="InterPro" id="IPR006059">
    <property type="entry name" value="SBP"/>
</dbReference>
<sequence length="492" mass="54043">MVDKIVIFSDTVAPGGQVSGYRFRSLSGRIGAPGRHPGPNGLIEEDHRIMTNHVSRRSLIKGAAGVAAGAAALGVSKRSQAFPAPAVIKQTGSQVNVVFWSSFGGKNGEIEQEVIRRFNESQQDVVIEHQFQGTYEETAQKIVAALQARQAPDMSVLSEANWFRFYANEYLAAMDDFIASEELDTSDYVESFLTEGQRQGKQWWMSVARSTPLFYYNKEKWAEAGLEDRGPQTYTEFSEWGPKLVKKSGSDVSQWGFLHAPATDYISWYFQGTAWAFDGAYSDDEFNILIDEPNTVNAGEWLRSTVAEGWATSSADRTTDFINGVTASMMQSTGQLGRLSTEATFDVGAAFLPAEINPGCPTGGAGIGILSTAPTEKQLAAFKYIAFATSPEITTYWSQNTGYMPVRKSAIESPEMQAFYEENPNFRVAVEQLATTKPQDPARRFIPAGDTIIGKGLELLTVNQAEVQPTFEDLKTTLEEEAEPILEQVSAI</sequence>
<dbReference type="EMBL" id="CADCWH010000323">
    <property type="protein sequence ID" value="CAA9565568.1"/>
    <property type="molecule type" value="Genomic_DNA"/>
</dbReference>
<protein>
    <submittedName>
        <fullName evidence="3">Glycerol-3-phosphate ABC transporter, substrate-binding protein UgpB</fullName>
    </submittedName>
</protein>
<dbReference type="SUPFAM" id="SSF53850">
    <property type="entry name" value="Periplasmic binding protein-like II"/>
    <property type="match status" value="1"/>
</dbReference>
<comment type="similarity">
    <text evidence="2">Belongs to the bacterial solute-binding protein 1 family.</text>
</comment>
<evidence type="ECO:0000256" key="1">
    <source>
        <dbReference type="ARBA" id="ARBA00004418"/>
    </source>
</evidence>
<dbReference type="GO" id="GO:0042597">
    <property type="term" value="C:periplasmic space"/>
    <property type="evidence" value="ECO:0007669"/>
    <property type="project" value="UniProtKB-SubCell"/>
</dbReference>
<gene>
    <name evidence="3" type="ORF">AVDCRST_MAG70-2008</name>
</gene>
<dbReference type="PANTHER" id="PTHR43649">
    <property type="entry name" value="ARABINOSE-BINDING PROTEIN-RELATED"/>
    <property type="match status" value="1"/>
</dbReference>
<dbReference type="Pfam" id="PF13416">
    <property type="entry name" value="SBP_bac_8"/>
    <property type="match status" value="1"/>
</dbReference>
<comment type="subcellular location">
    <subcellularLocation>
        <location evidence="1">Periplasm</location>
    </subcellularLocation>
</comment>
<feature type="non-terminal residue" evidence="3">
    <location>
        <position position="492"/>
    </location>
</feature>
<organism evidence="3">
    <name type="scientific">uncultured Thermomicrobiales bacterium</name>
    <dbReference type="NCBI Taxonomy" id="1645740"/>
    <lineage>
        <taxon>Bacteria</taxon>
        <taxon>Pseudomonadati</taxon>
        <taxon>Thermomicrobiota</taxon>
        <taxon>Thermomicrobia</taxon>
        <taxon>Thermomicrobiales</taxon>
        <taxon>environmental samples</taxon>
    </lineage>
</organism>
<dbReference type="PANTHER" id="PTHR43649:SF30">
    <property type="entry name" value="ABC TRANSPORTER SUBSTRATE-BINDING PROTEIN"/>
    <property type="match status" value="1"/>
</dbReference>
<dbReference type="Gene3D" id="3.40.190.10">
    <property type="entry name" value="Periplasmic binding protein-like II"/>
    <property type="match status" value="1"/>
</dbReference>
<evidence type="ECO:0000256" key="2">
    <source>
        <dbReference type="ARBA" id="ARBA00008520"/>
    </source>
</evidence>
<proteinExistence type="inferred from homology"/>
<dbReference type="PROSITE" id="PS51318">
    <property type="entry name" value="TAT"/>
    <property type="match status" value="1"/>
</dbReference>
<evidence type="ECO:0000313" key="3">
    <source>
        <dbReference type="EMBL" id="CAA9565568.1"/>
    </source>
</evidence>
<name>A0A6J4V618_9BACT</name>
<accession>A0A6J4V618</accession>